<evidence type="ECO:0000313" key="1">
    <source>
        <dbReference type="EMBL" id="MPM87057.1"/>
    </source>
</evidence>
<dbReference type="EMBL" id="VSSQ01034966">
    <property type="protein sequence ID" value="MPM87057.1"/>
    <property type="molecule type" value="Genomic_DNA"/>
</dbReference>
<dbReference type="AlphaFoldDB" id="A0A645DCV4"/>
<protein>
    <submittedName>
        <fullName evidence="1">Uncharacterized protein</fullName>
    </submittedName>
</protein>
<accession>A0A645DCV4</accession>
<comment type="caution">
    <text evidence="1">The sequence shown here is derived from an EMBL/GenBank/DDBJ whole genome shotgun (WGS) entry which is preliminary data.</text>
</comment>
<proteinExistence type="predicted"/>
<sequence length="107" mass="12388">MVGYISQGTDHRFDRFSEIRRLHQVRDIRRTQVTADIGSKHFILLLVIQQGRLLHLQNFRAQIAHDDRSVHWIAAVGRIDVDDVRIAGFLLQFADLILKVAGTDLRF</sequence>
<organism evidence="1">
    <name type="scientific">bioreactor metagenome</name>
    <dbReference type="NCBI Taxonomy" id="1076179"/>
    <lineage>
        <taxon>unclassified sequences</taxon>
        <taxon>metagenomes</taxon>
        <taxon>ecological metagenomes</taxon>
    </lineage>
</organism>
<gene>
    <name evidence="1" type="ORF">SDC9_134150</name>
</gene>
<reference evidence="1" key="1">
    <citation type="submission" date="2019-08" db="EMBL/GenBank/DDBJ databases">
        <authorList>
            <person name="Kucharzyk K."/>
            <person name="Murdoch R.W."/>
            <person name="Higgins S."/>
            <person name="Loffler F."/>
        </authorList>
    </citation>
    <scope>NUCLEOTIDE SEQUENCE</scope>
</reference>
<name>A0A645DCV4_9ZZZZ</name>